<proteinExistence type="predicted"/>
<organism evidence="1 2">
    <name type="scientific">Brevibacillus fluminis</name>
    <dbReference type="NCBI Taxonomy" id="511487"/>
    <lineage>
        <taxon>Bacteria</taxon>
        <taxon>Bacillati</taxon>
        <taxon>Bacillota</taxon>
        <taxon>Bacilli</taxon>
        <taxon>Bacillales</taxon>
        <taxon>Paenibacillaceae</taxon>
        <taxon>Brevibacillus</taxon>
    </lineage>
</organism>
<evidence type="ECO:0000313" key="2">
    <source>
        <dbReference type="Proteomes" id="UP000271031"/>
    </source>
</evidence>
<reference evidence="1 2" key="1">
    <citation type="submission" date="2018-10" db="EMBL/GenBank/DDBJ databases">
        <title>Phylogenomics of Brevibacillus.</title>
        <authorList>
            <person name="Dunlap C."/>
        </authorList>
    </citation>
    <scope>NUCLEOTIDE SEQUENCE [LARGE SCALE GENOMIC DNA]</scope>
    <source>
        <strain evidence="1 2">JCM 15716</strain>
    </source>
</reference>
<dbReference type="RefSeq" id="WP_122919140.1">
    <property type="nucleotide sequence ID" value="NZ_RHHQ01000012.1"/>
</dbReference>
<accession>A0A3M8DH80</accession>
<dbReference type="EMBL" id="RHHQ01000012">
    <property type="protein sequence ID" value="RNB87443.1"/>
    <property type="molecule type" value="Genomic_DNA"/>
</dbReference>
<protein>
    <submittedName>
        <fullName evidence="1">Uncharacterized protein</fullName>
    </submittedName>
</protein>
<evidence type="ECO:0000313" key="1">
    <source>
        <dbReference type="EMBL" id="RNB87443.1"/>
    </source>
</evidence>
<name>A0A3M8DH80_9BACL</name>
<gene>
    <name evidence="1" type="ORF">EDM56_17490</name>
</gene>
<dbReference type="OrthoDB" id="2974439at2"/>
<keyword evidence="2" id="KW-1185">Reference proteome</keyword>
<comment type="caution">
    <text evidence="1">The sequence shown here is derived from an EMBL/GenBank/DDBJ whole genome shotgun (WGS) entry which is preliminary data.</text>
</comment>
<sequence length="134" mass="15497">MLKKCSRCGSEMTIMLRNVVYRRSVKIYNVPVHVCGDYECSHSQVVEIIKEDLKQLMKELGPAPSQQEIEFEQISELSHLLVYVADQSETNQETAVRTVVENRVNELLDLFLLAQSLGDERWCTEIRNRLVQIV</sequence>
<dbReference type="AlphaFoldDB" id="A0A3M8DH80"/>
<dbReference type="Proteomes" id="UP000271031">
    <property type="component" value="Unassembled WGS sequence"/>
</dbReference>